<feature type="domain" description="FAD-binding" evidence="2">
    <location>
        <begin position="5"/>
        <end position="349"/>
    </location>
</feature>
<keyword evidence="4" id="KW-1185">Reference proteome</keyword>
<dbReference type="InterPro" id="IPR002938">
    <property type="entry name" value="FAD-bd"/>
</dbReference>
<dbReference type="Proteomes" id="UP000218934">
    <property type="component" value="Unassembled WGS sequence"/>
</dbReference>
<dbReference type="PRINTS" id="PR00420">
    <property type="entry name" value="RNGMNOXGNASE"/>
</dbReference>
<dbReference type="GO" id="GO:0019622">
    <property type="term" value="P:3-(3-hydroxy)phenylpropionate catabolic process"/>
    <property type="evidence" value="ECO:0007669"/>
    <property type="project" value="TreeGrafter"/>
</dbReference>
<dbReference type="PANTHER" id="PTHR43476">
    <property type="entry name" value="3-(3-HYDROXY-PHENYL)PROPIONATE/3-HYDROXYCINNAMIC ACID HYDROXYLASE"/>
    <property type="match status" value="1"/>
</dbReference>
<dbReference type="GO" id="GO:0008688">
    <property type="term" value="F:3-(3-hydroxyphenyl)propionate hydroxylase activity"/>
    <property type="evidence" value="ECO:0007669"/>
    <property type="project" value="TreeGrafter"/>
</dbReference>
<evidence type="ECO:0000313" key="4">
    <source>
        <dbReference type="Proteomes" id="UP000218934"/>
    </source>
</evidence>
<evidence type="ECO:0000256" key="1">
    <source>
        <dbReference type="ARBA" id="ARBA00023002"/>
    </source>
</evidence>
<dbReference type="PANTHER" id="PTHR43476:SF3">
    <property type="entry name" value="FAD-BINDING MONOOXYGENASE"/>
    <property type="match status" value="1"/>
</dbReference>
<comment type="caution">
    <text evidence="3">The sequence shown here is derived from an EMBL/GenBank/DDBJ whole genome shotgun (WGS) entry which is preliminary data.</text>
</comment>
<dbReference type="SUPFAM" id="SSF51905">
    <property type="entry name" value="FAD/NAD(P)-binding domain"/>
    <property type="match status" value="1"/>
</dbReference>
<dbReference type="EMBL" id="NWUF01000011">
    <property type="protein sequence ID" value="PCE41838.1"/>
    <property type="molecule type" value="Genomic_DNA"/>
</dbReference>
<name>A0A2A4FWM4_9SPHN</name>
<accession>A0A2A4FWM4</accession>
<dbReference type="KEGG" id="rdi:CMV14_14675"/>
<sequence length="503" mass="55226">MSQKFDVGVIGYGACGGVLVDLLLRSGLSVIVFDKWPDVLEIPRAAHIDDEIMRTFRDLGIVDDLPGTVIPSSDYSIYNALDQRVTGFAAIDPEPTDQGWLSDYFFVQPEIEHYLRAKARRNGATLKLGCEVVGLEEGRDGVVIDFRDAESGGDAPVEQVTVGYVVGADGANSFARQHIGSAWEQLAPSQRWMIVDIHVHDGVELDLSREAWTKVTAEETITYVPMPKNMQRFEFSMSEDRSDTEVKSDTAIADFVGKWFKPGDYEVLRAHVYHFHSRVAENWRKGRILLAGDAVHLAPPFLGQGVCSAIRDATNLAWKLARVVKGTSPDAILDSYQSERWPHAHMLVRIAGDVGEKLQWMATATEEELAAMKRQDYEHAQARPLMGPGLHPPFARAGGRLSPQPRLADGRLLDDHVGYRFALVGDPALIEELSPLTRASLEALDAVILADATDTVRDALTPLGGAAMLVRPDRYLVGVADSASEIDAIIAHVVEALRCAEPV</sequence>
<dbReference type="AlphaFoldDB" id="A0A2A4FWM4"/>
<evidence type="ECO:0000313" key="3">
    <source>
        <dbReference type="EMBL" id="PCE41838.1"/>
    </source>
</evidence>
<keyword evidence="1" id="KW-0560">Oxidoreductase</keyword>
<dbReference type="RefSeq" id="WP_066962760.1">
    <property type="nucleotide sequence ID" value="NZ_CP023449.1"/>
</dbReference>
<gene>
    <name evidence="3" type="ORF">COO09_12435</name>
</gene>
<protein>
    <recommendedName>
        <fullName evidence="2">FAD-binding domain-containing protein</fullName>
    </recommendedName>
</protein>
<dbReference type="InterPro" id="IPR050631">
    <property type="entry name" value="PheA/TfdB_FAD_monoxygenase"/>
</dbReference>
<dbReference type="Gene3D" id="3.50.50.60">
    <property type="entry name" value="FAD/NAD(P)-binding domain"/>
    <property type="match status" value="1"/>
</dbReference>
<dbReference type="Gene3D" id="3.30.70.2450">
    <property type="match status" value="1"/>
</dbReference>
<dbReference type="NCBIfam" id="NF004829">
    <property type="entry name" value="PRK06183.1-3"/>
    <property type="match status" value="1"/>
</dbReference>
<reference evidence="3 4" key="1">
    <citation type="submission" date="2017-09" db="EMBL/GenBank/DDBJ databases">
        <title>The Catabolism of 3,6-Dichlorosalicylic acid is Initiated by the Cytochrome P450 Monooxygenase DsmABC in Rhizorhabdus dicambivorans Ndbn-20.</title>
        <authorList>
            <person name="Na L."/>
        </authorList>
    </citation>
    <scope>NUCLEOTIDE SEQUENCE [LARGE SCALE GENOMIC DNA]</scope>
    <source>
        <strain evidence="3 4">Ndbn-20m</strain>
    </source>
</reference>
<dbReference type="Pfam" id="PF01494">
    <property type="entry name" value="FAD_binding_3"/>
    <property type="match status" value="1"/>
</dbReference>
<dbReference type="InterPro" id="IPR036188">
    <property type="entry name" value="FAD/NAD-bd_sf"/>
</dbReference>
<organism evidence="3 4">
    <name type="scientific">Rhizorhabdus dicambivorans</name>
    <dbReference type="NCBI Taxonomy" id="1850238"/>
    <lineage>
        <taxon>Bacteria</taxon>
        <taxon>Pseudomonadati</taxon>
        <taxon>Pseudomonadota</taxon>
        <taxon>Alphaproteobacteria</taxon>
        <taxon>Sphingomonadales</taxon>
        <taxon>Sphingomonadaceae</taxon>
        <taxon>Rhizorhabdus</taxon>
    </lineage>
</organism>
<dbReference type="GO" id="GO:0071949">
    <property type="term" value="F:FAD binding"/>
    <property type="evidence" value="ECO:0007669"/>
    <property type="project" value="InterPro"/>
</dbReference>
<proteinExistence type="predicted"/>
<dbReference type="OrthoDB" id="9791689at2"/>
<evidence type="ECO:0000259" key="2">
    <source>
        <dbReference type="Pfam" id="PF01494"/>
    </source>
</evidence>